<dbReference type="EMBL" id="JAGPYM010000113">
    <property type="protein sequence ID" value="KAH6867269.1"/>
    <property type="molecule type" value="Genomic_DNA"/>
</dbReference>
<dbReference type="PANTHER" id="PTHR14738:SF29">
    <property type="entry name" value="ZINC FINGER CCCH DOMAIN-CONTAINING PROTEIN 14"/>
    <property type="match status" value="1"/>
</dbReference>
<comment type="similarity">
    <text evidence="2">Belongs to the ZC3H14 family.</text>
</comment>
<dbReference type="OrthoDB" id="438553at2759"/>
<keyword evidence="10" id="KW-1185">Reference proteome</keyword>
<dbReference type="InterPro" id="IPR040366">
    <property type="entry name" value="Nab2/ZC3H14"/>
</dbReference>
<evidence type="ECO:0000256" key="3">
    <source>
        <dbReference type="ARBA" id="ARBA00022723"/>
    </source>
</evidence>
<evidence type="ECO:0000313" key="9">
    <source>
        <dbReference type="EMBL" id="KAH6867269.1"/>
    </source>
</evidence>
<reference evidence="9 10" key="1">
    <citation type="journal article" date="2021" name="Nat. Commun.">
        <title>Genetic determinants of endophytism in the Arabidopsis root mycobiome.</title>
        <authorList>
            <person name="Mesny F."/>
            <person name="Miyauchi S."/>
            <person name="Thiergart T."/>
            <person name="Pickel B."/>
            <person name="Atanasova L."/>
            <person name="Karlsson M."/>
            <person name="Huettel B."/>
            <person name="Barry K.W."/>
            <person name="Haridas S."/>
            <person name="Chen C."/>
            <person name="Bauer D."/>
            <person name="Andreopoulos W."/>
            <person name="Pangilinan J."/>
            <person name="LaButti K."/>
            <person name="Riley R."/>
            <person name="Lipzen A."/>
            <person name="Clum A."/>
            <person name="Drula E."/>
            <person name="Henrissat B."/>
            <person name="Kohler A."/>
            <person name="Grigoriev I.V."/>
            <person name="Martin F.M."/>
            <person name="Hacquard S."/>
        </authorList>
    </citation>
    <scope>NUCLEOTIDE SEQUENCE [LARGE SCALE GENOMIC DNA]</scope>
    <source>
        <strain evidence="9 10">MPI-CAGE-CH-0241</strain>
    </source>
</reference>
<dbReference type="Gene3D" id="4.10.1000.40">
    <property type="match status" value="3"/>
</dbReference>
<keyword evidence="5" id="KW-0863">Zinc-finger</keyword>
<evidence type="ECO:0000256" key="6">
    <source>
        <dbReference type="ARBA" id="ARBA00022833"/>
    </source>
</evidence>
<name>A0A9P8VQQ1_9HYPO</name>
<evidence type="ECO:0000313" key="10">
    <source>
        <dbReference type="Proteomes" id="UP000777438"/>
    </source>
</evidence>
<keyword evidence="3" id="KW-0479">Metal-binding</keyword>
<dbReference type="GO" id="GO:0008270">
    <property type="term" value="F:zinc ion binding"/>
    <property type="evidence" value="ECO:0007669"/>
    <property type="project" value="UniProtKB-KW"/>
</dbReference>
<dbReference type="PANTHER" id="PTHR14738">
    <property type="entry name" value="ZINC FINGER CCCH DOMAIN-CONTAINING PROTEIN 14"/>
    <property type="match status" value="1"/>
</dbReference>
<evidence type="ECO:0000256" key="7">
    <source>
        <dbReference type="ARBA" id="ARBA00023242"/>
    </source>
</evidence>
<comment type="subcellular location">
    <subcellularLocation>
        <location evidence="1">Nucleus</location>
    </subcellularLocation>
</comment>
<evidence type="ECO:0000256" key="8">
    <source>
        <dbReference type="SAM" id="MobiDB-lite"/>
    </source>
</evidence>
<dbReference type="Pfam" id="PF14608">
    <property type="entry name" value="zf-CCCH_2"/>
    <property type="match status" value="6"/>
</dbReference>
<evidence type="ECO:0000256" key="4">
    <source>
        <dbReference type="ARBA" id="ARBA00022737"/>
    </source>
</evidence>
<protein>
    <submittedName>
        <fullName evidence="9">Uncharacterized protein</fullName>
    </submittedName>
</protein>
<keyword evidence="7" id="KW-0539">Nucleus</keyword>
<keyword evidence="6" id="KW-0862">Zinc</keyword>
<feature type="region of interest" description="Disordered" evidence="8">
    <location>
        <begin position="261"/>
        <end position="314"/>
    </location>
</feature>
<evidence type="ECO:0000256" key="2">
    <source>
        <dbReference type="ARBA" id="ARBA00008423"/>
    </source>
</evidence>
<dbReference type="GO" id="GO:0043488">
    <property type="term" value="P:regulation of mRNA stability"/>
    <property type="evidence" value="ECO:0007669"/>
    <property type="project" value="InterPro"/>
</dbReference>
<sequence length="314" mass="34053">MPPVSSTSSAALLDCARDARAKFTVDQPEPFIAKQALDSLCMALEFYKSLEPGLGSANLSSLEDHHDPCQKALNSVVDIQRKYHNQMQAALLRLLEEGNRLQSTLHAMQVRQADTCRYGSGCREPDCQHSHPDAQPCRNGAACKDQPCAFKHPRVPPCQFGAGCTTPGCTFTHPEAIACRSGSVCKTPDCSFTHPKPANCRHGPACKSKKCKFSHPEAMDCQNGAACKTPNCTFTHPEAIESDCKLGDGCNRKDCKFDHPQPSLPPPYAETRNEAEGSSPGLKGKHAKGNSKGNSKGRRPKSAIAPEKKPREWA</sequence>
<dbReference type="GO" id="GO:0005737">
    <property type="term" value="C:cytoplasm"/>
    <property type="evidence" value="ECO:0007669"/>
    <property type="project" value="TreeGrafter"/>
</dbReference>
<dbReference type="GO" id="GO:0008143">
    <property type="term" value="F:poly(A) binding"/>
    <property type="evidence" value="ECO:0007669"/>
    <property type="project" value="InterPro"/>
</dbReference>
<proteinExistence type="inferred from homology"/>
<keyword evidence="4" id="KW-0677">Repeat</keyword>
<gene>
    <name evidence="9" type="ORF">B0T10DRAFT_420019</name>
</gene>
<dbReference type="GO" id="GO:0005634">
    <property type="term" value="C:nucleus"/>
    <property type="evidence" value="ECO:0007669"/>
    <property type="project" value="UniProtKB-SubCell"/>
</dbReference>
<comment type="caution">
    <text evidence="9">The sequence shown here is derived from an EMBL/GenBank/DDBJ whole genome shotgun (WGS) entry which is preliminary data.</text>
</comment>
<dbReference type="AlphaFoldDB" id="A0A9P8VQQ1"/>
<dbReference type="Proteomes" id="UP000777438">
    <property type="component" value="Unassembled WGS sequence"/>
</dbReference>
<organism evidence="9 10">
    <name type="scientific">Thelonectria olida</name>
    <dbReference type="NCBI Taxonomy" id="1576542"/>
    <lineage>
        <taxon>Eukaryota</taxon>
        <taxon>Fungi</taxon>
        <taxon>Dikarya</taxon>
        <taxon>Ascomycota</taxon>
        <taxon>Pezizomycotina</taxon>
        <taxon>Sordariomycetes</taxon>
        <taxon>Hypocreomycetidae</taxon>
        <taxon>Hypocreales</taxon>
        <taxon>Nectriaceae</taxon>
        <taxon>Thelonectria</taxon>
    </lineage>
</organism>
<evidence type="ECO:0000256" key="1">
    <source>
        <dbReference type="ARBA" id="ARBA00004123"/>
    </source>
</evidence>
<evidence type="ECO:0000256" key="5">
    <source>
        <dbReference type="ARBA" id="ARBA00022771"/>
    </source>
</evidence>
<feature type="compositionally biased region" description="Basic residues" evidence="8">
    <location>
        <begin position="283"/>
        <end position="301"/>
    </location>
</feature>
<accession>A0A9P8VQQ1</accession>